<keyword evidence="10 19" id="KW-0418">Kinase</keyword>
<keyword evidence="9 19" id="KW-0547">Nucleotide-binding</keyword>
<dbReference type="InterPro" id="IPR011545">
    <property type="entry name" value="DEAD/DEAH_box_helicase_dom"/>
</dbReference>
<dbReference type="PANTHER" id="PTHR13697:SF4">
    <property type="entry name" value="ATP-DEPENDENT 6-PHOSPHOFRUCTOKINASE"/>
    <property type="match status" value="1"/>
</dbReference>
<feature type="binding site" evidence="19">
    <location>
        <position position="769"/>
    </location>
    <ligand>
        <name>ATP</name>
        <dbReference type="ChEBI" id="CHEBI:30616"/>
    </ligand>
</feature>
<dbReference type="GO" id="GO:0055082">
    <property type="term" value="P:intracellular chemical homeostasis"/>
    <property type="evidence" value="ECO:0007669"/>
    <property type="project" value="UniProtKB-ARBA"/>
</dbReference>
<evidence type="ECO:0000256" key="4">
    <source>
        <dbReference type="ARBA" id="ARBA00004679"/>
    </source>
</evidence>
<dbReference type="CDD" id="cd18791">
    <property type="entry name" value="SF2_C_RHA"/>
    <property type="match status" value="1"/>
</dbReference>
<dbReference type="InterPro" id="IPR042035">
    <property type="entry name" value="DEAH_win-hel_dom"/>
</dbReference>
<dbReference type="PROSITE" id="PS51194">
    <property type="entry name" value="HELICASE_CTER"/>
    <property type="match status" value="1"/>
</dbReference>
<dbReference type="SMART" id="SM00847">
    <property type="entry name" value="HA2"/>
    <property type="match status" value="1"/>
</dbReference>
<comment type="function">
    <text evidence="19">Catalyzes the phosphorylation of D-fructose 6-phosphate to fructose 1,6-bisphosphate by ATP, the first committing step of glycolysis.</text>
</comment>
<feature type="binding site" evidence="19">
    <location>
        <position position="1409"/>
    </location>
    <ligand>
        <name>beta-D-fructose 2,6-bisphosphate</name>
        <dbReference type="ChEBI" id="CHEBI:58579"/>
        <note>allosteric activator; ligand shared between dimeric partners</note>
    </ligand>
</feature>
<keyword evidence="11" id="KW-0378">Hydrolase</keyword>
<dbReference type="InterPro" id="IPR014001">
    <property type="entry name" value="Helicase_ATP-bd"/>
</dbReference>
<keyword evidence="16" id="KW-0539">Nucleus</keyword>
<dbReference type="GO" id="GO:0003676">
    <property type="term" value="F:nucleic acid binding"/>
    <property type="evidence" value="ECO:0007669"/>
    <property type="project" value="InterPro"/>
</dbReference>
<dbReference type="InterPro" id="IPR035966">
    <property type="entry name" value="PKF_sf"/>
</dbReference>
<feature type="domain" description="Helicase C-terminal" evidence="21">
    <location>
        <begin position="297"/>
        <end position="464"/>
    </location>
</feature>
<dbReference type="UniPathway" id="UPA00109">
    <property type="reaction ID" value="UER00182"/>
</dbReference>
<dbReference type="GO" id="GO:0003724">
    <property type="term" value="F:RNA helicase activity"/>
    <property type="evidence" value="ECO:0007669"/>
    <property type="project" value="UniProtKB-EC"/>
</dbReference>
<evidence type="ECO:0000256" key="8">
    <source>
        <dbReference type="ARBA" id="ARBA00022723"/>
    </source>
</evidence>
<keyword evidence="7 19" id="KW-0808">Transferase</keyword>
<comment type="catalytic activity">
    <reaction evidence="18 19">
        <text>beta-D-fructose 6-phosphate + ATP = beta-D-fructose 1,6-bisphosphate + ADP + H(+)</text>
        <dbReference type="Rhea" id="RHEA:16109"/>
        <dbReference type="ChEBI" id="CHEBI:15378"/>
        <dbReference type="ChEBI" id="CHEBI:30616"/>
        <dbReference type="ChEBI" id="CHEBI:32966"/>
        <dbReference type="ChEBI" id="CHEBI:57634"/>
        <dbReference type="ChEBI" id="CHEBI:456216"/>
        <dbReference type="EC" id="2.7.1.11"/>
    </reaction>
</comment>
<name>A0A1V2LME1_PICKU</name>
<dbReference type="Gene3D" id="3.40.50.460">
    <property type="entry name" value="Phosphofructokinase domain"/>
    <property type="match status" value="2"/>
</dbReference>
<keyword evidence="15 19" id="KW-0324">Glycolysis</keyword>
<evidence type="ECO:0000256" key="19">
    <source>
        <dbReference type="HAMAP-Rule" id="MF_03184"/>
    </source>
</evidence>
<dbReference type="GO" id="GO:0061621">
    <property type="term" value="P:canonical glycolysis"/>
    <property type="evidence" value="ECO:0007669"/>
    <property type="project" value="TreeGrafter"/>
</dbReference>
<dbReference type="InterPro" id="IPR007502">
    <property type="entry name" value="Helicase-assoc_dom"/>
</dbReference>
<feature type="binding site" evidence="19">
    <location>
        <begin position="832"/>
        <end position="833"/>
    </location>
    <ligand>
        <name>ATP</name>
        <dbReference type="ChEBI" id="CHEBI:30616"/>
    </ligand>
</feature>
<evidence type="ECO:0000313" key="23">
    <source>
        <dbReference type="Proteomes" id="UP000189274"/>
    </source>
</evidence>
<feature type="binding site" evidence="19">
    <location>
        <begin position="862"/>
        <end position="865"/>
    </location>
    <ligand>
        <name>ATP</name>
        <dbReference type="ChEBI" id="CHEBI:30616"/>
    </ligand>
</feature>
<dbReference type="GO" id="GO:0070095">
    <property type="term" value="F:fructose-6-phosphate binding"/>
    <property type="evidence" value="ECO:0007669"/>
    <property type="project" value="TreeGrafter"/>
</dbReference>
<dbReference type="InterPro" id="IPR029068">
    <property type="entry name" value="Glyas_Bleomycin-R_OHBP_Dase"/>
</dbReference>
<dbReference type="FunFam" id="3.40.50.300:FF:000726">
    <property type="entry name" value="Pre-mRNA-splicing factor ATP-dependent RNA helicase"/>
    <property type="match status" value="1"/>
</dbReference>
<feature type="binding site" description="in other chain" evidence="19">
    <location>
        <begin position="908"/>
        <end position="910"/>
    </location>
    <ligand>
        <name>substrate</name>
        <note>ligand shared between dimeric partners</note>
    </ligand>
</feature>
<dbReference type="Pfam" id="PF00365">
    <property type="entry name" value="PFK"/>
    <property type="match status" value="2"/>
</dbReference>
<evidence type="ECO:0000256" key="3">
    <source>
        <dbReference type="ARBA" id="ARBA00004496"/>
    </source>
</evidence>
<dbReference type="GO" id="GO:0016208">
    <property type="term" value="F:AMP binding"/>
    <property type="evidence" value="ECO:0007669"/>
    <property type="project" value="TreeGrafter"/>
</dbReference>
<dbReference type="GO" id="GO:0042802">
    <property type="term" value="F:identical protein binding"/>
    <property type="evidence" value="ECO:0007669"/>
    <property type="project" value="TreeGrafter"/>
</dbReference>
<gene>
    <name evidence="22" type="ORF">BOH78_2965</name>
</gene>
<feature type="binding site" description="in other chain" evidence="19">
    <location>
        <begin position="1278"/>
        <end position="1282"/>
    </location>
    <ligand>
        <name>beta-D-fructose 2,6-bisphosphate</name>
        <dbReference type="ChEBI" id="CHEBI:58579"/>
        <note>allosteric activator; ligand shared between dimeric partners</note>
    </ligand>
</feature>
<dbReference type="Gene3D" id="3.10.180.10">
    <property type="entry name" value="2,3-Dihydroxybiphenyl 1,2-Dioxygenase, domain 1"/>
    <property type="match status" value="1"/>
</dbReference>
<dbReference type="FunFam" id="3.40.50.460:FF:000007">
    <property type="entry name" value="ATP-dependent 6-phosphofructokinase"/>
    <property type="match status" value="1"/>
</dbReference>
<evidence type="ECO:0000256" key="5">
    <source>
        <dbReference type="ARBA" id="ARBA00022490"/>
    </source>
</evidence>
<evidence type="ECO:0000256" key="16">
    <source>
        <dbReference type="ARBA" id="ARBA00023242"/>
    </source>
</evidence>
<feature type="binding site" evidence="19">
    <location>
        <position position="1316"/>
    </location>
    <ligand>
        <name>beta-D-fructose 2,6-bisphosphate</name>
        <dbReference type="ChEBI" id="CHEBI:58579"/>
        <note>allosteric activator; ligand shared between dimeric partners</note>
    </ligand>
</feature>
<dbReference type="GO" id="GO:0030388">
    <property type="term" value="P:fructose 1,6-bisphosphate metabolic process"/>
    <property type="evidence" value="ECO:0007669"/>
    <property type="project" value="TreeGrafter"/>
</dbReference>
<accession>A0A1V2LME1</accession>
<dbReference type="Gene3D" id="1.10.10.2130">
    <property type="entry name" value="DEAH helicase family, winged-helix domain"/>
    <property type="match status" value="1"/>
</dbReference>
<dbReference type="FunFam" id="3.40.50.300:FF:000145">
    <property type="entry name" value="probable ATP-dependent RNA helicase DHX40"/>
    <property type="match status" value="1"/>
</dbReference>
<keyword evidence="8 19" id="KW-0479">Metal-binding</keyword>
<feature type="binding site" description="in other chain" evidence="19">
    <location>
        <begin position="952"/>
        <end position="954"/>
    </location>
    <ligand>
        <name>substrate</name>
        <note>ligand shared between dimeric partners</note>
    </ligand>
</feature>
<dbReference type="VEuPathDB" id="FungiDB:C5L36_0A07390"/>
<comment type="caution">
    <text evidence="22">The sequence shown here is derived from an EMBL/GenBank/DDBJ whole genome shotgun (WGS) entry which is preliminary data.</text>
</comment>
<dbReference type="InterPro" id="IPR009161">
    <property type="entry name" value="6-Pfructokinase_euk"/>
</dbReference>
<feature type="region of interest" description="N-terminal catalytic PFK domain 1" evidence="19">
    <location>
        <begin position="1"/>
        <end position="1135"/>
    </location>
</feature>
<evidence type="ECO:0000256" key="1">
    <source>
        <dbReference type="ARBA" id="ARBA00001946"/>
    </source>
</evidence>
<feature type="binding site" description="in other chain" evidence="19">
    <location>
        <begin position="1415"/>
        <end position="1418"/>
    </location>
    <ligand>
        <name>beta-D-fructose 2,6-bisphosphate</name>
        <dbReference type="ChEBI" id="CHEBI:58579"/>
        <note>allosteric activator; ligand shared between dimeric partners</note>
    </ligand>
</feature>
<comment type="subunit">
    <text evidence="19">Homotetramer.</text>
</comment>
<dbReference type="InterPro" id="IPR001650">
    <property type="entry name" value="Helicase_C-like"/>
</dbReference>
<feature type="binding site" description="in other chain" evidence="19">
    <location>
        <begin position="1043"/>
        <end position="1046"/>
    </location>
    <ligand>
        <name>substrate</name>
        <note>ligand shared between dimeric partners</note>
    </ligand>
</feature>
<dbReference type="GO" id="GO:0005945">
    <property type="term" value="C:6-phosphofructokinase complex"/>
    <property type="evidence" value="ECO:0007669"/>
    <property type="project" value="TreeGrafter"/>
</dbReference>
<keyword evidence="14 19" id="KW-0460">Magnesium</keyword>
<dbReference type="InterPro" id="IPR027417">
    <property type="entry name" value="P-loop_NTPase"/>
</dbReference>
<proteinExistence type="inferred from homology"/>
<keyword evidence="12" id="KW-0347">Helicase</keyword>
<keyword evidence="5 19" id="KW-0963">Cytoplasm</keyword>
<dbReference type="SMART" id="SM00490">
    <property type="entry name" value="HELICc"/>
    <property type="match status" value="1"/>
</dbReference>
<evidence type="ECO:0000256" key="2">
    <source>
        <dbReference type="ARBA" id="ARBA00004123"/>
    </source>
</evidence>
<dbReference type="InterPro" id="IPR022953">
    <property type="entry name" value="ATP_PFK"/>
</dbReference>
<organism evidence="22 23">
    <name type="scientific">Pichia kudriavzevii</name>
    <name type="common">Yeast</name>
    <name type="synonym">Issatchenkia orientalis</name>
    <dbReference type="NCBI Taxonomy" id="4909"/>
    <lineage>
        <taxon>Eukaryota</taxon>
        <taxon>Fungi</taxon>
        <taxon>Dikarya</taxon>
        <taxon>Ascomycota</taxon>
        <taxon>Saccharomycotina</taxon>
        <taxon>Pichiomycetes</taxon>
        <taxon>Pichiales</taxon>
        <taxon>Pichiaceae</taxon>
        <taxon>Pichia</taxon>
    </lineage>
</organism>
<evidence type="ECO:0000256" key="11">
    <source>
        <dbReference type="ARBA" id="ARBA00022801"/>
    </source>
</evidence>
<reference evidence="23" key="1">
    <citation type="journal article" date="2017" name="Genome Announc.">
        <title>Genome sequences of Cyberlindnera fabianii 65, Pichia kudriavzevii 129, and Saccharomyces cerevisiae 131 isolated from fermented masau fruits in Zimbabwe.</title>
        <authorList>
            <person name="van Rijswijck I.M.H."/>
            <person name="Derks M.F.L."/>
            <person name="Abee T."/>
            <person name="de Ridder D."/>
            <person name="Smid E.J."/>
        </authorList>
    </citation>
    <scope>NUCLEOTIDE SEQUENCE [LARGE SCALE GENOMIC DNA]</scope>
    <source>
        <strain evidence="23">129</strain>
    </source>
</reference>
<dbReference type="PROSITE" id="PS00433">
    <property type="entry name" value="PHOSPHOFRUCTOKINASE"/>
    <property type="match status" value="2"/>
</dbReference>
<dbReference type="InterPro" id="IPR000023">
    <property type="entry name" value="Phosphofructokinase_dom"/>
</dbReference>
<feature type="binding site" evidence="19">
    <location>
        <position position="863"/>
    </location>
    <ligand>
        <name>Mg(2+)</name>
        <dbReference type="ChEBI" id="CHEBI:18420"/>
        <note>catalytic</note>
    </ligand>
</feature>
<comment type="catalytic activity">
    <reaction evidence="17">
        <text>ATP + H2O = ADP + phosphate + H(+)</text>
        <dbReference type="Rhea" id="RHEA:13065"/>
        <dbReference type="ChEBI" id="CHEBI:15377"/>
        <dbReference type="ChEBI" id="CHEBI:15378"/>
        <dbReference type="ChEBI" id="CHEBI:30616"/>
        <dbReference type="ChEBI" id="CHEBI:43474"/>
        <dbReference type="ChEBI" id="CHEBI:456216"/>
        <dbReference type="EC" id="3.6.4.13"/>
    </reaction>
</comment>
<feature type="binding site" description="in other chain" evidence="19">
    <location>
        <begin position="1323"/>
        <end position="1325"/>
    </location>
    <ligand>
        <name>beta-D-fructose 2,6-bisphosphate</name>
        <dbReference type="ChEBI" id="CHEBI:58579"/>
        <note>allosteric activator; ligand shared between dimeric partners</note>
    </ligand>
</feature>
<dbReference type="GO" id="GO:0005524">
    <property type="term" value="F:ATP binding"/>
    <property type="evidence" value="ECO:0007669"/>
    <property type="project" value="UniProtKB-KW"/>
</dbReference>
<dbReference type="InterPro" id="IPR015912">
    <property type="entry name" value="Phosphofructokinase_CS"/>
</dbReference>
<evidence type="ECO:0000256" key="13">
    <source>
        <dbReference type="ARBA" id="ARBA00022840"/>
    </source>
</evidence>
<evidence type="ECO:0000256" key="6">
    <source>
        <dbReference type="ARBA" id="ARBA00022533"/>
    </source>
</evidence>
<dbReference type="GO" id="GO:0005739">
    <property type="term" value="C:mitochondrion"/>
    <property type="evidence" value="ECO:0007669"/>
    <property type="project" value="TreeGrafter"/>
</dbReference>
<dbReference type="HAMAP" id="MF_03184">
    <property type="entry name" value="Phosphofructokinase_I_E"/>
    <property type="match status" value="1"/>
</dbReference>
<feature type="binding site" description="in other chain" evidence="19">
    <location>
        <position position="1220"/>
    </location>
    <ligand>
        <name>beta-D-fructose 2,6-bisphosphate</name>
        <dbReference type="ChEBI" id="CHEBI:58579"/>
        <note>allosteric activator; ligand shared between dimeric partners</note>
    </ligand>
</feature>
<dbReference type="EC" id="2.7.1.11" evidence="19"/>
<evidence type="ECO:0000256" key="9">
    <source>
        <dbReference type="ARBA" id="ARBA00022741"/>
    </source>
</evidence>
<dbReference type="Pfam" id="PF00270">
    <property type="entry name" value="DEAD"/>
    <property type="match status" value="1"/>
</dbReference>
<comment type="pathway">
    <text evidence="4 19">Carbohydrate degradation; glycolysis; D-glyceraldehyde 3-phosphate and glycerone phosphate from D-glucose: step 3/4.</text>
</comment>
<comment type="activity regulation">
    <text evidence="19">Allosterically activated by ADP, AMP, or fructose 2,6-bisphosphate, and allosterically inhibited by ATP or citrate.</text>
</comment>
<feature type="domain" description="Helicase ATP-binding" evidence="20">
    <location>
        <begin position="112"/>
        <end position="272"/>
    </location>
</feature>
<dbReference type="PRINTS" id="PR00476">
    <property type="entry name" value="PHFRCTKINASE"/>
</dbReference>
<evidence type="ECO:0000256" key="14">
    <source>
        <dbReference type="ARBA" id="ARBA00022842"/>
    </source>
</evidence>
<evidence type="ECO:0000256" key="7">
    <source>
        <dbReference type="ARBA" id="ARBA00022679"/>
    </source>
</evidence>
<dbReference type="Gene3D" id="3.40.50.450">
    <property type="match status" value="2"/>
</dbReference>
<dbReference type="GO" id="GO:0003872">
    <property type="term" value="F:6-phosphofructokinase activity"/>
    <property type="evidence" value="ECO:0007669"/>
    <property type="project" value="UniProtKB-UniRule"/>
</dbReference>
<dbReference type="FunFam" id="3.40.50.460:FF:000008">
    <property type="entry name" value="ATP-dependent 6-phosphofructokinase"/>
    <property type="match status" value="1"/>
</dbReference>
<dbReference type="PANTHER" id="PTHR13697">
    <property type="entry name" value="PHOSPHOFRUCTOKINASE"/>
    <property type="match status" value="1"/>
</dbReference>
<dbReference type="GO" id="GO:0016887">
    <property type="term" value="F:ATP hydrolysis activity"/>
    <property type="evidence" value="ECO:0007669"/>
    <property type="project" value="RHEA"/>
</dbReference>
<dbReference type="GO" id="GO:0046872">
    <property type="term" value="F:metal ion binding"/>
    <property type="evidence" value="ECO:0007669"/>
    <property type="project" value="UniProtKB-KW"/>
</dbReference>
<dbReference type="Pfam" id="PF00271">
    <property type="entry name" value="Helicase_C"/>
    <property type="match status" value="1"/>
</dbReference>
<feature type="region of interest" description="Interdomain linker" evidence="19">
    <location>
        <begin position="1136"/>
        <end position="1149"/>
    </location>
</feature>
<feature type="binding site" evidence="19">
    <location>
        <position position="945"/>
    </location>
    <ligand>
        <name>substrate</name>
        <note>ligand shared between dimeric partners</note>
    </ligand>
</feature>
<keyword evidence="6 19" id="KW-0021">Allosteric enzyme</keyword>
<evidence type="ECO:0000259" key="20">
    <source>
        <dbReference type="PROSITE" id="PS51192"/>
    </source>
</evidence>
<dbReference type="Proteomes" id="UP000189274">
    <property type="component" value="Unassembled WGS sequence"/>
</dbReference>
<dbReference type="SUPFAM" id="SSF52540">
    <property type="entry name" value="P-loop containing nucleoside triphosphate hydrolases"/>
    <property type="match status" value="1"/>
</dbReference>
<feature type="active site" description="Proton acceptor" evidence="19">
    <location>
        <position position="910"/>
    </location>
</feature>
<evidence type="ECO:0000256" key="15">
    <source>
        <dbReference type="ARBA" id="ARBA00023152"/>
    </source>
</evidence>
<dbReference type="PROSITE" id="PS51192">
    <property type="entry name" value="HELICASE_ATP_BIND_1"/>
    <property type="match status" value="1"/>
</dbReference>
<comment type="cofactor">
    <cofactor evidence="1 19">
        <name>Mg(2+)</name>
        <dbReference type="ChEBI" id="CHEBI:18420"/>
    </cofactor>
</comment>
<feature type="region of interest" description="C-terminal regulatory PFK domain 2" evidence="19">
    <location>
        <begin position="1150"/>
        <end position="1519"/>
    </location>
</feature>
<evidence type="ECO:0000256" key="12">
    <source>
        <dbReference type="ARBA" id="ARBA00022806"/>
    </source>
</evidence>
<evidence type="ECO:0000256" key="18">
    <source>
        <dbReference type="ARBA" id="ARBA00048070"/>
    </source>
</evidence>
<dbReference type="SMART" id="SM00487">
    <property type="entry name" value="DEXDc"/>
    <property type="match status" value="1"/>
</dbReference>
<evidence type="ECO:0000256" key="10">
    <source>
        <dbReference type="ARBA" id="ARBA00022777"/>
    </source>
</evidence>
<feature type="binding site" description="in other chain" evidence="19">
    <location>
        <position position="1009"/>
    </location>
    <ligand>
        <name>substrate</name>
        <note>ligand shared between dimeric partners</note>
    </ligand>
</feature>
<comment type="subcellular location">
    <subcellularLocation>
        <location evidence="3 19">Cytoplasm</location>
    </subcellularLocation>
    <subcellularLocation>
        <location evidence="2">Nucleus</location>
    </subcellularLocation>
</comment>
<keyword evidence="13 19" id="KW-0067">ATP-binding</keyword>
<evidence type="ECO:0000259" key="21">
    <source>
        <dbReference type="PROSITE" id="PS51194"/>
    </source>
</evidence>
<dbReference type="GO" id="GO:0006002">
    <property type="term" value="P:fructose 6-phosphate metabolic process"/>
    <property type="evidence" value="ECO:0007669"/>
    <property type="project" value="InterPro"/>
</dbReference>
<protein>
    <recommendedName>
        <fullName evidence="19">ATP-dependent 6-phosphofructokinase</fullName>
        <shortName evidence="19">ATP-PFK</shortName>
        <shortName evidence="19">Phosphofructokinase</shortName>
        <ecNumber evidence="19">2.7.1.11</ecNumber>
    </recommendedName>
    <alternativeName>
        <fullName evidence="19">Phosphohexokinase</fullName>
    </alternativeName>
</protein>
<dbReference type="SUPFAM" id="SSF53784">
    <property type="entry name" value="Phosphofructokinase"/>
    <property type="match status" value="2"/>
</dbReference>
<dbReference type="EMBL" id="MQVM01000013">
    <property type="protein sequence ID" value="ONH73758.1"/>
    <property type="molecule type" value="Genomic_DNA"/>
</dbReference>
<evidence type="ECO:0000256" key="17">
    <source>
        <dbReference type="ARBA" id="ARBA00047984"/>
    </source>
</evidence>
<dbReference type="VEuPathDB" id="FungiDB:C5L36_0A10790"/>
<evidence type="ECO:0000313" key="22">
    <source>
        <dbReference type="EMBL" id="ONH73758.1"/>
    </source>
</evidence>
<feature type="binding site" description="in other chain" evidence="19">
    <location>
        <position position="1496"/>
    </location>
    <ligand>
        <name>beta-D-fructose 2,6-bisphosphate</name>
        <dbReference type="ChEBI" id="CHEBI:58579"/>
        <note>allosteric activator; ligand shared between dimeric partners</note>
    </ligand>
</feature>
<dbReference type="GO" id="GO:0048029">
    <property type="term" value="F:monosaccharide binding"/>
    <property type="evidence" value="ECO:0007669"/>
    <property type="project" value="TreeGrafter"/>
</dbReference>
<dbReference type="GO" id="GO:0005684">
    <property type="term" value="C:U2-type spliceosomal complex"/>
    <property type="evidence" value="ECO:0007669"/>
    <property type="project" value="UniProtKB-ARBA"/>
</dbReference>
<sequence>MKRDSAEVKEERIDSGLKRAKKLDGKPYTNSEREWQDIQLQRATVLKDKQDNKAEDYDLVYENAVQFIPDVSEEMKEQIEIDELIEKEEERIQSIEETKKSLPVYKFKQELIDSIKANQVLIMVGETGSGKTTQLPQYLLEAGYEHVGCTQPRRVAAISVATRVADEQGTPLGKKVGYSVRFDDKTSKETQIKYMTDGMLVREFLGDKNLLGYDVMIIDEAHERTVSTDILLGLLKDVLACRPEFRVIIASATINATKFSEFFNKAPVFNVPGRMYPVEIFYTAQSESNYVAAAITTVYQIHTSQGKGDVLVFLTGQDEIEKACEALQETMTKLSLKLIVCPIYAGLPPEQQKRIFDATPEGYRKIVVATNIAETSLTIPGITYVVDSGYVKESSFKNGVSTLEVVACSRASADQRAGRAGRVAPGKCFRLYTKLSYLEMPLMTKPEILRTDITQVLLLLLSMGIGASKLIQFPWMDKPKKESVSSGFEKLYTVGAVGANGGITERGIKLAALPVNVLIGRALIAATELNVLEIVCAVAAMMEASEGGGGGGGSNICDKEITPKFSHKYLDGKGGDVLMMLAVWDSWIESVVFYAPTQELYDATKQFYINLGFSHREDSPKGCSLTNDSSITLLLDPEHAASAEQIQNNIANLLSHINRRDWRTLQSAISLETDALPELIQHFKDKNLHFQTRPNELEPVESYVVDPLGSIVGFTALHNPLATNLKSRSIKLKSTTTSGSLATTASSVDLRQRPMSTHQRNIAVMTSGGDAPGMNANVRAIIRTAIARGHRAFAIHEGYSGLVKGGEYIKEMKWTDVNGWLVQGGTNIGTARCMEFKERWGRLKGCKNMIEAGIDALIVCGGDGSLTGADRFREEWPSLIQELLEKEEITQQQYDTYKHLNICGTVGSIDNDMSSTDSTIGAYSSLDRICQAIDYIDATANSHQRAFVIEVMGRHCGWLGLMASIATSADYMFIPEEPSSRENWADKMCEIISAHRTRGKRKTIVIVAEGAICTDLSPITCNDVKDVLVEKLGLDTRVTTLGHVQRGGPAVAFDRVLATLQGVAAVDAVLESTPSTPSQMIGIAENKIVKRSLVEAVKLTKSVAAAIEAKDFDKAMSLRDTEFSEHLKYYKSINTADFREPSLPVEKRKKFAIINVGAPAGGMNSATYAFANFCLSRGHIPYAIYNGFSGLARHESIKKIDWLNIDGWNALGGSEIGTNRTTPIESDLGLISYYFSKYELDGLVVVGGFEALESIQELESARSNYPAFRIPMVLIPATISNNVPGTEYSLGSDTCLNKLVEYCDVITQSASSTRDRCFVVECQGGNSGYIATYAQLCSGAEASYVPEEQISLKQLRTDIESLKTTFHLNKGKKNSGLVVIKSANASKALSTETIGEIIADESDGLFDSRTAIPGHVQQGGIPSPIDRCRATRFAIKAVEFLEDKQEIALASSNEIGEFVNSDEVTNTCSVLGVDKSHIKFRSVREVWNVDTHKGKRMRKTVFWQDVRGIADMLVGRVKV</sequence>
<dbReference type="Gene3D" id="3.40.50.300">
    <property type="entry name" value="P-loop containing nucleotide triphosphate hydrolases"/>
    <property type="match status" value="2"/>
</dbReference>
<comment type="caution">
    <text evidence="19">Lacks conserved residue(s) required for the propagation of feature annotation.</text>
</comment>
<dbReference type="NCBIfam" id="TIGR02478">
    <property type="entry name" value="6PF1K_euk"/>
    <property type="match status" value="1"/>
</dbReference>
<feature type="binding site" evidence="19">
    <location>
        <position position="1037"/>
    </location>
    <ligand>
        <name>substrate</name>
        <note>ligand shared between dimeric partners</note>
    </ligand>
</feature>
<comment type="similarity">
    <text evidence="19">Belongs to the phosphofructokinase type A (PFKA) family. ATP-dependent PFK group I subfamily. Eukaryotic two domain clade 'E' sub-subfamily.</text>
</comment>